<dbReference type="EMBL" id="KN412972">
    <property type="protein sequence ID" value="KHG19409.1"/>
    <property type="molecule type" value="Genomic_DNA"/>
</dbReference>
<accession>A0A0B0P5K4</accession>
<proteinExistence type="predicted"/>
<sequence length="21" mass="2437">MVQEGLQFQVSLKIPRPSLYC</sequence>
<dbReference type="Proteomes" id="UP000032142">
    <property type="component" value="Unassembled WGS sequence"/>
</dbReference>
<evidence type="ECO:0000313" key="1">
    <source>
        <dbReference type="EMBL" id="KHG19409.1"/>
    </source>
</evidence>
<evidence type="ECO:0000313" key="2">
    <source>
        <dbReference type="Proteomes" id="UP000032142"/>
    </source>
</evidence>
<dbReference type="AlphaFoldDB" id="A0A0B0P5K4"/>
<name>A0A0B0P5K4_GOSAR</name>
<organism evidence="1 2">
    <name type="scientific">Gossypium arboreum</name>
    <name type="common">Tree cotton</name>
    <name type="synonym">Gossypium nanking</name>
    <dbReference type="NCBI Taxonomy" id="29729"/>
    <lineage>
        <taxon>Eukaryota</taxon>
        <taxon>Viridiplantae</taxon>
        <taxon>Streptophyta</taxon>
        <taxon>Embryophyta</taxon>
        <taxon>Tracheophyta</taxon>
        <taxon>Spermatophyta</taxon>
        <taxon>Magnoliopsida</taxon>
        <taxon>eudicotyledons</taxon>
        <taxon>Gunneridae</taxon>
        <taxon>Pentapetalae</taxon>
        <taxon>rosids</taxon>
        <taxon>malvids</taxon>
        <taxon>Malvales</taxon>
        <taxon>Malvaceae</taxon>
        <taxon>Malvoideae</taxon>
        <taxon>Gossypium</taxon>
    </lineage>
</organism>
<reference evidence="2" key="1">
    <citation type="submission" date="2014-09" db="EMBL/GenBank/DDBJ databases">
        <authorList>
            <person name="Mudge J."/>
            <person name="Ramaraj T."/>
            <person name="Lindquist I.E."/>
            <person name="Bharti A.K."/>
            <person name="Sundararajan A."/>
            <person name="Cameron C.T."/>
            <person name="Woodward J.E."/>
            <person name="May G.D."/>
            <person name="Brubaker C."/>
            <person name="Broadhvest J."/>
            <person name="Wilkins T.A."/>
        </authorList>
    </citation>
    <scope>NUCLEOTIDE SEQUENCE</scope>
    <source>
        <strain evidence="2">cv. AKA8401</strain>
    </source>
</reference>
<keyword evidence="2" id="KW-1185">Reference proteome</keyword>
<protein>
    <submittedName>
        <fullName evidence="1">Uncharacterized protein</fullName>
    </submittedName>
</protein>
<gene>
    <name evidence="1" type="ORF">F383_00701</name>
</gene>